<evidence type="ECO:0000313" key="6">
    <source>
        <dbReference type="EMBL" id="CAJ1377933.1"/>
    </source>
</evidence>
<dbReference type="Gene3D" id="3.30.260.10">
    <property type="entry name" value="TCP-1-like chaperonin intermediate domain"/>
    <property type="match status" value="1"/>
</dbReference>
<dbReference type="InterPro" id="IPR027410">
    <property type="entry name" value="TCP-1-like_intermed_sf"/>
</dbReference>
<accession>A0AA36HYY2</accession>
<evidence type="ECO:0000256" key="5">
    <source>
        <dbReference type="ARBA" id="ARBA00023186"/>
    </source>
</evidence>
<dbReference type="InterPro" id="IPR027409">
    <property type="entry name" value="GroEL-like_apical_dom_sf"/>
</dbReference>
<dbReference type="PRINTS" id="PR00304">
    <property type="entry name" value="TCOMPLEXTCP1"/>
</dbReference>
<evidence type="ECO:0000313" key="7">
    <source>
        <dbReference type="Proteomes" id="UP001178507"/>
    </source>
</evidence>
<dbReference type="GO" id="GO:0042026">
    <property type="term" value="P:protein refolding"/>
    <property type="evidence" value="ECO:0007669"/>
    <property type="project" value="InterPro"/>
</dbReference>
<protein>
    <submittedName>
        <fullName evidence="6">Uncharacterized protein</fullName>
    </submittedName>
</protein>
<dbReference type="Proteomes" id="UP001178507">
    <property type="component" value="Unassembled WGS sequence"/>
</dbReference>
<evidence type="ECO:0000256" key="3">
    <source>
        <dbReference type="ARBA" id="ARBA00022741"/>
    </source>
</evidence>
<dbReference type="AlphaFoldDB" id="A0AA36HYY2"/>
<comment type="caution">
    <text evidence="6">The sequence shown here is derived from an EMBL/GenBank/DDBJ whole genome shotgun (WGS) entry which is preliminary data.</text>
</comment>
<proteinExistence type="inferred from homology"/>
<evidence type="ECO:0000256" key="1">
    <source>
        <dbReference type="ARBA" id="ARBA00006607"/>
    </source>
</evidence>
<dbReference type="SUPFAM" id="SSF48592">
    <property type="entry name" value="GroEL equatorial domain-like"/>
    <property type="match status" value="1"/>
</dbReference>
<comment type="similarity">
    <text evidence="2">Belongs to the TCP-1 chaperonin family.</text>
</comment>
<keyword evidence="7" id="KW-1185">Reference proteome</keyword>
<dbReference type="InterPro" id="IPR017998">
    <property type="entry name" value="Chaperone_TCP-1"/>
</dbReference>
<keyword evidence="5" id="KW-0143">Chaperone</keyword>
<dbReference type="GO" id="GO:0140662">
    <property type="term" value="F:ATP-dependent protein folding chaperone"/>
    <property type="evidence" value="ECO:0007669"/>
    <property type="project" value="InterPro"/>
</dbReference>
<dbReference type="Gene3D" id="3.50.7.10">
    <property type="entry name" value="GroEL"/>
    <property type="match status" value="1"/>
</dbReference>
<dbReference type="PANTHER" id="PTHR45633">
    <property type="entry name" value="60 KDA HEAT SHOCK PROTEIN, MITOCHONDRIAL"/>
    <property type="match status" value="1"/>
</dbReference>
<dbReference type="InterPro" id="IPR027413">
    <property type="entry name" value="GROEL-like_equatorial_sf"/>
</dbReference>
<comment type="similarity">
    <text evidence="1">Belongs to the chaperonin (HSP60) family.</text>
</comment>
<dbReference type="Gene3D" id="1.10.560.10">
    <property type="entry name" value="GroEL-like equatorial domain"/>
    <property type="match status" value="1"/>
</dbReference>
<feature type="non-terminal residue" evidence="6">
    <location>
        <position position="1"/>
    </location>
</feature>
<dbReference type="EMBL" id="CAUJNA010000502">
    <property type="protein sequence ID" value="CAJ1377933.1"/>
    <property type="molecule type" value="Genomic_DNA"/>
</dbReference>
<keyword evidence="3" id="KW-0547">Nucleotide-binding</keyword>
<dbReference type="InterPro" id="IPR002423">
    <property type="entry name" value="Cpn60/GroEL/TCP-1"/>
</dbReference>
<keyword evidence="4" id="KW-0067">ATP-binding</keyword>
<name>A0AA36HYY2_9DINO</name>
<dbReference type="Pfam" id="PF00118">
    <property type="entry name" value="Cpn60_TCP1"/>
    <property type="match status" value="1"/>
</dbReference>
<dbReference type="GO" id="GO:0005524">
    <property type="term" value="F:ATP binding"/>
    <property type="evidence" value="ECO:0007669"/>
    <property type="project" value="UniProtKB-KW"/>
</dbReference>
<reference evidence="6" key="1">
    <citation type="submission" date="2023-08" db="EMBL/GenBank/DDBJ databases">
        <authorList>
            <person name="Chen Y."/>
            <person name="Shah S."/>
            <person name="Dougan E. K."/>
            <person name="Thang M."/>
            <person name="Chan C."/>
        </authorList>
    </citation>
    <scope>NUCLEOTIDE SEQUENCE</scope>
</reference>
<dbReference type="InterPro" id="IPR001844">
    <property type="entry name" value="Cpn60/GroEL"/>
</dbReference>
<gene>
    <name evidence="6" type="ORF">EVOR1521_LOCUS6613</name>
</gene>
<evidence type="ECO:0000256" key="2">
    <source>
        <dbReference type="ARBA" id="ARBA00008020"/>
    </source>
</evidence>
<evidence type="ECO:0000256" key="4">
    <source>
        <dbReference type="ARBA" id="ARBA00022840"/>
    </source>
</evidence>
<organism evidence="6 7">
    <name type="scientific">Effrenium voratum</name>
    <dbReference type="NCBI Taxonomy" id="2562239"/>
    <lineage>
        <taxon>Eukaryota</taxon>
        <taxon>Sar</taxon>
        <taxon>Alveolata</taxon>
        <taxon>Dinophyceae</taxon>
        <taxon>Suessiales</taxon>
        <taxon>Symbiodiniaceae</taxon>
        <taxon>Effrenium</taxon>
    </lineage>
</organism>
<sequence>MADLAPAFAATPVLSRGTLAVGSAKPHPRLASASGASGASWELGAGIGAAAVFLRGRRAARAGRTARAAKARKILYREDGRKQLLRGIDKLAETVAVTLGPRGRNVLLDKGEFSAPQIVNDGVTIAKEIELEDQVENTGVQLIRQASAKTNDVAGDGTTTATILAHAMVKSGLKQLVGGANPVQVKLGMEKAAKHVVESIKKIAVPVSDSDMEKIKQVGAISAGGDEEAGQMIADAMSKVGGSGVISLEESQSTDTEVELTEGMNLDKGYLSPYLCLDASNPTSRKWESTNPLILVTDQKISMAQQELIPILTLAKQMSKP</sequence>